<feature type="region of interest" description="Disordered" evidence="1">
    <location>
        <begin position="75"/>
        <end position="110"/>
    </location>
</feature>
<sequence>MVVDLEVEMIPQREKLPSGLESTQRSSISQRKVPENLFIYKAELELSMSHENTDKSHSEGSDTHIHEPVQTVLQILQRKEPGNSATNPPRSDELLANPEGGGNSDNFQWN</sequence>
<feature type="region of interest" description="Disordered" evidence="1">
    <location>
        <begin position="1"/>
        <end position="28"/>
    </location>
</feature>
<gene>
    <name evidence="2" type="ORF">O181_065501</name>
</gene>
<evidence type="ECO:0000313" key="3">
    <source>
        <dbReference type="Proteomes" id="UP000765509"/>
    </source>
</evidence>
<accession>A0A9Q3EVR4</accession>
<evidence type="ECO:0000256" key="1">
    <source>
        <dbReference type="SAM" id="MobiDB-lite"/>
    </source>
</evidence>
<reference evidence="2" key="1">
    <citation type="submission" date="2021-03" db="EMBL/GenBank/DDBJ databases">
        <title>Draft genome sequence of rust myrtle Austropuccinia psidii MF-1, a brazilian biotype.</title>
        <authorList>
            <person name="Quecine M.C."/>
            <person name="Pachon D.M.R."/>
            <person name="Bonatelli M.L."/>
            <person name="Correr F.H."/>
            <person name="Franceschini L.M."/>
            <person name="Leite T.F."/>
            <person name="Margarido G.R.A."/>
            <person name="Almeida C.A."/>
            <person name="Ferrarezi J.A."/>
            <person name="Labate C.A."/>
        </authorList>
    </citation>
    <scope>NUCLEOTIDE SEQUENCE</scope>
    <source>
        <strain evidence="2">MF-1</strain>
    </source>
</reference>
<dbReference type="Proteomes" id="UP000765509">
    <property type="component" value="Unassembled WGS sequence"/>
</dbReference>
<comment type="caution">
    <text evidence="2">The sequence shown here is derived from an EMBL/GenBank/DDBJ whole genome shotgun (WGS) entry which is preliminary data.</text>
</comment>
<name>A0A9Q3EVR4_9BASI</name>
<keyword evidence="3" id="KW-1185">Reference proteome</keyword>
<evidence type="ECO:0000313" key="2">
    <source>
        <dbReference type="EMBL" id="MBW0525786.1"/>
    </source>
</evidence>
<dbReference type="EMBL" id="AVOT02032071">
    <property type="protein sequence ID" value="MBW0525786.1"/>
    <property type="molecule type" value="Genomic_DNA"/>
</dbReference>
<organism evidence="2 3">
    <name type="scientific">Austropuccinia psidii MF-1</name>
    <dbReference type="NCBI Taxonomy" id="1389203"/>
    <lineage>
        <taxon>Eukaryota</taxon>
        <taxon>Fungi</taxon>
        <taxon>Dikarya</taxon>
        <taxon>Basidiomycota</taxon>
        <taxon>Pucciniomycotina</taxon>
        <taxon>Pucciniomycetes</taxon>
        <taxon>Pucciniales</taxon>
        <taxon>Sphaerophragmiaceae</taxon>
        <taxon>Austropuccinia</taxon>
    </lineage>
</organism>
<protein>
    <submittedName>
        <fullName evidence="2">Uncharacterized protein</fullName>
    </submittedName>
</protein>
<proteinExistence type="predicted"/>
<dbReference type="AlphaFoldDB" id="A0A9Q3EVR4"/>